<sequence length="92" mass="10617">MAARTPKSKTPPVTTQRRGTAEGEYTLDEAARDTMRELLPRNLQDGPWYIATWTLVFFLLVLFWRMSFCTFAFYMIHNALGSVLALKYFGAF</sequence>
<evidence type="ECO:0000313" key="2">
    <source>
        <dbReference type="Proteomes" id="UP000466442"/>
    </source>
</evidence>
<proteinExistence type="predicted"/>
<gene>
    <name evidence="1" type="ORF">GE061_004717</name>
</gene>
<dbReference type="EMBL" id="WIXP02000012">
    <property type="protein sequence ID" value="KAF6202319.1"/>
    <property type="molecule type" value="Genomic_DNA"/>
</dbReference>
<accession>A0A6A4J0L2</accession>
<evidence type="ECO:0000313" key="1">
    <source>
        <dbReference type="EMBL" id="KAF6202319.1"/>
    </source>
</evidence>
<name>A0A6A4J0L2_APOLU</name>
<dbReference type="AlphaFoldDB" id="A0A6A4J0L2"/>
<keyword evidence="2" id="KW-1185">Reference proteome</keyword>
<reference evidence="1" key="1">
    <citation type="journal article" date="2021" name="Mol. Ecol. Resour.">
        <title>Apolygus lucorum genome provides insights into omnivorousness and mesophyll feeding.</title>
        <authorList>
            <person name="Liu Y."/>
            <person name="Liu H."/>
            <person name="Wang H."/>
            <person name="Huang T."/>
            <person name="Liu B."/>
            <person name="Yang B."/>
            <person name="Yin L."/>
            <person name="Li B."/>
            <person name="Zhang Y."/>
            <person name="Zhang S."/>
            <person name="Jiang F."/>
            <person name="Zhang X."/>
            <person name="Ren Y."/>
            <person name="Wang B."/>
            <person name="Wang S."/>
            <person name="Lu Y."/>
            <person name="Wu K."/>
            <person name="Fan W."/>
            <person name="Wang G."/>
        </authorList>
    </citation>
    <scope>NUCLEOTIDE SEQUENCE</scope>
    <source>
        <strain evidence="1">12Hb</strain>
    </source>
</reference>
<protein>
    <submittedName>
        <fullName evidence="1">Uncharacterized protein</fullName>
    </submittedName>
</protein>
<dbReference type="Proteomes" id="UP000466442">
    <property type="component" value="Linkage Group LG12"/>
</dbReference>
<comment type="caution">
    <text evidence="1">The sequence shown here is derived from an EMBL/GenBank/DDBJ whole genome shotgun (WGS) entry which is preliminary data.</text>
</comment>
<organism evidence="1 2">
    <name type="scientific">Apolygus lucorum</name>
    <name type="common">Small green plant bug</name>
    <name type="synonym">Lygocoris lucorum</name>
    <dbReference type="NCBI Taxonomy" id="248454"/>
    <lineage>
        <taxon>Eukaryota</taxon>
        <taxon>Metazoa</taxon>
        <taxon>Ecdysozoa</taxon>
        <taxon>Arthropoda</taxon>
        <taxon>Hexapoda</taxon>
        <taxon>Insecta</taxon>
        <taxon>Pterygota</taxon>
        <taxon>Neoptera</taxon>
        <taxon>Paraneoptera</taxon>
        <taxon>Hemiptera</taxon>
        <taxon>Heteroptera</taxon>
        <taxon>Panheteroptera</taxon>
        <taxon>Cimicomorpha</taxon>
        <taxon>Miridae</taxon>
        <taxon>Mirini</taxon>
        <taxon>Apolygus</taxon>
    </lineage>
</organism>